<gene>
    <name evidence="1" type="ORF">UV8b_04791</name>
</gene>
<protein>
    <submittedName>
        <fullName evidence="1">Uncharacterized protein</fullName>
    </submittedName>
</protein>
<organism evidence="1 2">
    <name type="scientific">Ustilaginoidea virens</name>
    <name type="common">Rice false smut fungus</name>
    <name type="synonym">Villosiclava virens</name>
    <dbReference type="NCBI Taxonomy" id="1159556"/>
    <lineage>
        <taxon>Eukaryota</taxon>
        <taxon>Fungi</taxon>
        <taxon>Dikarya</taxon>
        <taxon>Ascomycota</taxon>
        <taxon>Pezizomycotina</taxon>
        <taxon>Sordariomycetes</taxon>
        <taxon>Hypocreomycetidae</taxon>
        <taxon>Hypocreales</taxon>
        <taxon>Clavicipitaceae</taxon>
        <taxon>Ustilaginoidea</taxon>
    </lineage>
</organism>
<dbReference type="KEGG" id="uvi:66065569"/>
<name>A0A8E5HSH4_USTVR</name>
<evidence type="ECO:0000313" key="2">
    <source>
        <dbReference type="Proteomes" id="UP000027002"/>
    </source>
</evidence>
<dbReference type="AlphaFoldDB" id="A0A8E5HSH4"/>
<dbReference type="RefSeq" id="XP_042998223.1">
    <property type="nucleotide sequence ID" value="XM_043142289.1"/>
</dbReference>
<reference evidence="1" key="1">
    <citation type="submission" date="2020-03" db="EMBL/GenBank/DDBJ databases">
        <title>A mixture of massive structural variations and highly conserved coding sequences in Ustilaginoidea virens genome.</title>
        <authorList>
            <person name="Zhang K."/>
            <person name="Zhao Z."/>
            <person name="Zhang Z."/>
            <person name="Li Y."/>
            <person name="Hsiang T."/>
            <person name="Sun W."/>
        </authorList>
    </citation>
    <scope>NUCLEOTIDE SEQUENCE</scope>
    <source>
        <strain evidence="1">UV-8b</strain>
    </source>
</reference>
<evidence type="ECO:0000313" key="1">
    <source>
        <dbReference type="EMBL" id="QUC20550.1"/>
    </source>
</evidence>
<dbReference type="GeneID" id="66065569"/>
<dbReference type="Proteomes" id="UP000027002">
    <property type="component" value="Chromosome 4"/>
</dbReference>
<dbReference type="EMBL" id="CP072756">
    <property type="protein sequence ID" value="QUC20550.1"/>
    <property type="molecule type" value="Genomic_DNA"/>
</dbReference>
<sequence>MERRGFSPLLSLATLPPVMGGMREERVEAVVARASLTARGFELHSCDAMRCDAVRSGTEW</sequence>
<accession>A0A8E5HSH4</accession>
<proteinExistence type="predicted"/>
<keyword evidence="2" id="KW-1185">Reference proteome</keyword>